<feature type="signal peptide" evidence="2">
    <location>
        <begin position="1"/>
        <end position="24"/>
    </location>
</feature>
<dbReference type="GO" id="GO:0036503">
    <property type="term" value="P:ERAD pathway"/>
    <property type="evidence" value="ECO:0007669"/>
    <property type="project" value="InterPro"/>
</dbReference>
<dbReference type="InterPro" id="IPR029071">
    <property type="entry name" value="Ubiquitin-like_domsf"/>
</dbReference>
<name>A0AAD1S4D2_PELCU</name>
<dbReference type="AlphaFoldDB" id="A0AAD1S4D2"/>
<organism evidence="4 5">
    <name type="scientific">Pelobates cultripes</name>
    <name type="common">Western spadefoot toad</name>
    <dbReference type="NCBI Taxonomy" id="61616"/>
    <lineage>
        <taxon>Eukaryota</taxon>
        <taxon>Metazoa</taxon>
        <taxon>Chordata</taxon>
        <taxon>Craniata</taxon>
        <taxon>Vertebrata</taxon>
        <taxon>Euteleostomi</taxon>
        <taxon>Amphibia</taxon>
        <taxon>Batrachia</taxon>
        <taxon>Anura</taxon>
        <taxon>Pelobatoidea</taxon>
        <taxon>Pelobatidae</taxon>
        <taxon>Pelobates</taxon>
    </lineage>
</organism>
<gene>
    <name evidence="4" type="ORF">PECUL_23A059722</name>
</gene>
<dbReference type="PIRSF" id="PIRSF037632">
    <property type="entry name" value="UBX_Rep6"/>
    <property type="match status" value="1"/>
</dbReference>
<reference evidence="4" key="1">
    <citation type="submission" date="2022-03" db="EMBL/GenBank/DDBJ databases">
        <authorList>
            <person name="Alioto T."/>
            <person name="Alioto T."/>
            <person name="Gomez Garrido J."/>
        </authorList>
    </citation>
    <scope>NUCLEOTIDE SEQUENCE</scope>
</reference>
<keyword evidence="5" id="KW-1185">Reference proteome</keyword>
<dbReference type="PANTHER" id="PTHR23322:SF93">
    <property type="entry name" value="UBX DOMAIN-CONTAINING PROTEIN 8"/>
    <property type="match status" value="1"/>
</dbReference>
<feature type="transmembrane region" description="Helical" evidence="1">
    <location>
        <begin position="36"/>
        <end position="54"/>
    </location>
</feature>
<dbReference type="InterPro" id="IPR001012">
    <property type="entry name" value="UBX_dom"/>
</dbReference>
<evidence type="ECO:0000313" key="4">
    <source>
        <dbReference type="EMBL" id="CAH2292503.1"/>
    </source>
</evidence>
<evidence type="ECO:0000313" key="5">
    <source>
        <dbReference type="Proteomes" id="UP001295444"/>
    </source>
</evidence>
<dbReference type="InterPro" id="IPR017247">
    <property type="entry name" value="UBXN8"/>
</dbReference>
<dbReference type="InterPro" id="IPR050730">
    <property type="entry name" value="UBX_domain-protein"/>
</dbReference>
<feature type="chain" id="PRO_5042173492" evidence="2">
    <location>
        <begin position="25"/>
        <end position="276"/>
    </location>
</feature>
<dbReference type="Pfam" id="PF00789">
    <property type="entry name" value="UBX"/>
    <property type="match status" value="1"/>
</dbReference>
<evidence type="ECO:0000256" key="2">
    <source>
        <dbReference type="SAM" id="SignalP"/>
    </source>
</evidence>
<dbReference type="GO" id="GO:0043130">
    <property type="term" value="F:ubiquitin binding"/>
    <property type="evidence" value="ECO:0007669"/>
    <property type="project" value="TreeGrafter"/>
</dbReference>
<sequence>MTGTKGQITCCMLLLLFIWMGTASQPREVFLWMAKFALFTCLLTLLISVLTPWISSFRQSREEHVEFSVPEEEKDKHQKLVRRDQQEQLSQKASYYIENFMKPREELKLKRKMEHYYKMTGQSWKLTEGQRLGADEEDDAMNIDSDGDGSIAKTPNQEALRKRKLPEHVKMHIPKPEQPKPKKVITLPEEPNELEEGVVTVALRCPSGRVFKRRFYKICSSHVLLDWMTKLGYHSVLYTLYSSSPRCHIELNTELSIESIGIVKDTLLNVEQIHQP</sequence>
<evidence type="ECO:0000259" key="3">
    <source>
        <dbReference type="PROSITE" id="PS50033"/>
    </source>
</evidence>
<keyword evidence="1" id="KW-1133">Transmembrane helix</keyword>
<dbReference type="Gene3D" id="3.10.20.90">
    <property type="entry name" value="Phosphatidylinositol 3-kinase Catalytic Subunit, Chain A, domain 1"/>
    <property type="match status" value="1"/>
</dbReference>
<feature type="domain" description="UBX" evidence="3">
    <location>
        <begin position="194"/>
        <end position="270"/>
    </location>
</feature>
<dbReference type="Proteomes" id="UP001295444">
    <property type="component" value="Chromosome 05"/>
</dbReference>
<proteinExistence type="predicted"/>
<keyword evidence="2" id="KW-0732">Signal</keyword>
<protein>
    <submittedName>
        <fullName evidence="4">UBX domain-containing 8</fullName>
    </submittedName>
</protein>
<dbReference type="PROSITE" id="PS50033">
    <property type="entry name" value="UBX"/>
    <property type="match status" value="1"/>
</dbReference>
<dbReference type="SUPFAM" id="SSF54236">
    <property type="entry name" value="Ubiquitin-like"/>
    <property type="match status" value="1"/>
</dbReference>
<keyword evidence="1" id="KW-0812">Transmembrane</keyword>
<evidence type="ECO:0000256" key="1">
    <source>
        <dbReference type="SAM" id="Phobius"/>
    </source>
</evidence>
<keyword evidence="1" id="KW-0472">Membrane</keyword>
<dbReference type="PANTHER" id="PTHR23322">
    <property type="entry name" value="FAS-ASSOCIATED PROTEIN"/>
    <property type="match status" value="1"/>
</dbReference>
<accession>A0AAD1S4D2</accession>
<dbReference type="EMBL" id="OW240916">
    <property type="protein sequence ID" value="CAH2292503.1"/>
    <property type="molecule type" value="Genomic_DNA"/>
</dbReference>